<accession>A0A811JW59</accession>
<feature type="chain" id="PRO_5035594502" evidence="3">
    <location>
        <begin position="20"/>
        <end position="374"/>
    </location>
</feature>
<name>A0A811JW59_9BILA</name>
<feature type="region of interest" description="Disordered" evidence="1">
    <location>
        <begin position="280"/>
        <end position="374"/>
    </location>
</feature>
<evidence type="ECO:0000256" key="1">
    <source>
        <dbReference type="SAM" id="MobiDB-lite"/>
    </source>
</evidence>
<evidence type="ECO:0000313" key="5">
    <source>
        <dbReference type="Proteomes" id="UP000614601"/>
    </source>
</evidence>
<gene>
    <name evidence="4" type="ORF">BOKJ2_LOCUS1985</name>
</gene>
<sequence>MKWPLVLVVVAYCYIQANQTDDNDTVDHVLAIGLGDANTTLPPITDPPITDPPVTVPPKPKPTAPPNETKPGKEEVFVEQGLLQFYTRYTHTYTSISMEDEYIRIRYKMHILGKLVITIGSCKAILAIRPNDNGAAATTFNQKIYNFYITKASARFKSDFAELFLDDNVEKYGNVLSGAAKCPEVIRGNTVMLDIETSVPVHISIHQRLRSKTLDARGSAEIYMYWLFIGILLLIDLFILAVFMYNLIKICIISGPGVYHRMKNSPLSDEDDYTHVSRKDQALAAAQKKSQETDSTQSGETTCVSNSKSRSQRFRRRTIEGSKKGSKESKDSVKKSGRSDKKQSGTLKQTARSDATQNDGTCVTQAPSENSKDK</sequence>
<reference evidence="4" key="1">
    <citation type="submission" date="2020-09" db="EMBL/GenBank/DDBJ databases">
        <authorList>
            <person name="Kikuchi T."/>
        </authorList>
    </citation>
    <scope>NUCLEOTIDE SEQUENCE</scope>
    <source>
        <strain evidence="4">SH1</strain>
    </source>
</reference>
<dbReference type="Proteomes" id="UP000614601">
    <property type="component" value="Unassembled WGS sequence"/>
</dbReference>
<feature type="compositionally biased region" description="Polar residues" evidence="1">
    <location>
        <begin position="344"/>
        <end position="374"/>
    </location>
</feature>
<feature type="signal peptide" evidence="3">
    <location>
        <begin position="1"/>
        <end position="19"/>
    </location>
</feature>
<keyword evidence="2" id="KW-1133">Transmembrane helix</keyword>
<comment type="caution">
    <text evidence="4">The sequence shown here is derived from an EMBL/GenBank/DDBJ whole genome shotgun (WGS) entry which is preliminary data.</text>
</comment>
<feature type="compositionally biased region" description="Basic and acidic residues" evidence="1">
    <location>
        <begin position="317"/>
        <end position="343"/>
    </location>
</feature>
<dbReference type="EMBL" id="CAJFCW020000001">
    <property type="protein sequence ID" value="CAG9085124.1"/>
    <property type="molecule type" value="Genomic_DNA"/>
</dbReference>
<proteinExistence type="predicted"/>
<protein>
    <submittedName>
        <fullName evidence="4">Uncharacterized protein</fullName>
    </submittedName>
</protein>
<dbReference type="AlphaFoldDB" id="A0A811JW59"/>
<feature type="compositionally biased region" description="Pro residues" evidence="1">
    <location>
        <begin position="44"/>
        <end position="65"/>
    </location>
</feature>
<keyword evidence="3" id="KW-0732">Signal</keyword>
<keyword evidence="2" id="KW-0472">Membrane</keyword>
<feature type="region of interest" description="Disordered" evidence="1">
    <location>
        <begin position="41"/>
        <end position="72"/>
    </location>
</feature>
<dbReference type="EMBL" id="CAJFDH010000001">
    <property type="protein sequence ID" value="CAD5207301.1"/>
    <property type="molecule type" value="Genomic_DNA"/>
</dbReference>
<keyword evidence="2" id="KW-0812">Transmembrane</keyword>
<keyword evidence="5" id="KW-1185">Reference proteome</keyword>
<dbReference type="Proteomes" id="UP000783686">
    <property type="component" value="Unassembled WGS sequence"/>
</dbReference>
<feature type="transmembrane region" description="Helical" evidence="2">
    <location>
        <begin position="223"/>
        <end position="245"/>
    </location>
</feature>
<evidence type="ECO:0000256" key="3">
    <source>
        <dbReference type="SAM" id="SignalP"/>
    </source>
</evidence>
<feature type="compositionally biased region" description="Polar residues" evidence="1">
    <location>
        <begin position="293"/>
        <end position="309"/>
    </location>
</feature>
<evidence type="ECO:0000313" key="4">
    <source>
        <dbReference type="EMBL" id="CAD5207301.1"/>
    </source>
</evidence>
<evidence type="ECO:0000256" key="2">
    <source>
        <dbReference type="SAM" id="Phobius"/>
    </source>
</evidence>
<organism evidence="4 5">
    <name type="scientific">Bursaphelenchus okinawaensis</name>
    <dbReference type="NCBI Taxonomy" id="465554"/>
    <lineage>
        <taxon>Eukaryota</taxon>
        <taxon>Metazoa</taxon>
        <taxon>Ecdysozoa</taxon>
        <taxon>Nematoda</taxon>
        <taxon>Chromadorea</taxon>
        <taxon>Rhabditida</taxon>
        <taxon>Tylenchina</taxon>
        <taxon>Tylenchomorpha</taxon>
        <taxon>Aphelenchoidea</taxon>
        <taxon>Aphelenchoididae</taxon>
        <taxon>Bursaphelenchus</taxon>
    </lineage>
</organism>